<comment type="caution">
    <text evidence="1">The sequence shown here is derived from an EMBL/GenBank/DDBJ whole genome shotgun (WGS) entry which is preliminary data.</text>
</comment>
<sequence>MLAFSNINSTVKSFIGSLLTNNLQYLSDNNAKIYWKEKENIENLHLNAHEQFSLFTSIATETIQKASNIDRVGLREVIKMTIFKLTEATDSADLFDTDPVSFGDFNEDALGTLIVGRTDSGDRSVS</sequence>
<reference evidence="1 2" key="1">
    <citation type="submission" date="2024-04" db="EMBL/GenBank/DDBJ databases">
        <title>genome sequences of Mucor flavus KT1a and Helicostylum pulchrum KT1b strains isolation_sourced from the surface of a dry-aged beef.</title>
        <authorList>
            <person name="Toyotome T."/>
            <person name="Hosono M."/>
            <person name="Torimaru M."/>
            <person name="Fukuda K."/>
            <person name="Mikami N."/>
        </authorList>
    </citation>
    <scope>NUCLEOTIDE SEQUENCE [LARGE SCALE GENOMIC DNA]</scope>
    <source>
        <strain evidence="1 2">KT1b</strain>
    </source>
</reference>
<dbReference type="EMBL" id="BAABUJ010000036">
    <property type="protein sequence ID" value="GAA5804609.1"/>
    <property type="molecule type" value="Genomic_DNA"/>
</dbReference>
<dbReference type="Proteomes" id="UP001476247">
    <property type="component" value="Unassembled WGS sequence"/>
</dbReference>
<name>A0ABP9YCD0_9FUNG</name>
<proteinExistence type="predicted"/>
<organism evidence="1 2">
    <name type="scientific">Helicostylum pulchrum</name>
    <dbReference type="NCBI Taxonomy" id="562976"/>
    <lineage>
        <taxon>Eukaryota</taxon>
        <taxon>Fungi</taxon>
        <taxon>Fungi incertae sedis</taxon>
        <taxon>Mucoromycota</taxon>
        <taxon>Mucoromycotina</taxon>
        <taxon>Mucoromycetes</taxon>
        <taxon>Mucorales</taxon>
        <taxon>Mucorineae</taxon>
        <taxon>Mucoraceae</taxon>
        <taxon>Helicostylum</taxon>
    </lineage>
</organism>
<gene>
    <name evidence="1" type="ORF">HPULCUR_010111</name>
</gene>
<evidence type="ECO:0000313" key="2">
    <source>
        <dbReference type="Proteomes" id="UP001476247"/>
    </source>
</evidence>
<keyword evidence="2" id="KW-1185">Reference proteome</keyword>
<accession>A0ABP9YCD0</accession>
<evidence type="ECO:0000313" key="1">
    <source>
        <dbReference type="EMBL" id="GAA5804609.1"/>
    </source>
</evidence>
<protein>
    <submittedName>
        <fullName evidence="1">Uncharacterized protein</fullName>
    </submittedName>
</protein>